<accession>A0A4S8L6M3</accession>
<keyword evidence="3" id="KW-1185">Reference proteome</keyword>
<reference evidence="2 3" key="1">
    <citation type="journal article" date="2019" name="Nat. Ecol. Evol.">
        <title>Megaphylogeny resolves global patterns of mushroom evolution.</title>
        <authorList>
            <person name="Varga T."/>
            <person name="Krizsan K."/>
            <person name="Foldi C."/>
            <person name="Dima B."/>
            <person name="Sanchez-Garcia M."/>
            <person name="Sanchez-Ramirez S."/>
            <person name="Szollosi G.J."/>
            <person name="Szarkandi J.G."/>
            <person name="Papp V."/>
            <person name="Albert L."/>
            <person name="Andreopoulos W."/>
            <person name="Angelini C."/>
            <person name="Antonin V."/>
            <person name="Barry K.W."/>
            <person name="Bougher N.L."/>
            <person name="Buchanan P."/>
            <person name="Buyck B."/>
            <person name="Bense V."/>
            <person name="Catcheside P."/>
            <person name="Chovatia M."/>
            <person name="Cooper J."/>
            <person name="Damon W."/>
            <person name="Desjardin D."/>
            <person name="Finy P."/>
            <person name="Geml J."/>
            <person name="Haridas S."/>
            <person name="Hughes K."/>
            <person name="Justo A."/>
            <person name="Karasinski D."/>
            <person name="Kautmanova I."/>
            <person name="Kiss B."/>
            <person name="Kocsube S."/>
            <person name="Kotiranta H."/>
            <person name="LaButti K.M."/>
            <person name="Lechner B.E."/>
            <person name="Liimatainen K."/>
            <person name="Lipzen A."/>
            <person name="Lukacs Z."/>
            <person name="Mihaltcheva S."/>
            <person name="Morgado L.N."/>
            <person name="Niskanen T."/>
            <person name="Noordeloos M.E."/>
            <person name="Ohm R.A."/>
            <person name="Ortiz-Santana B."/>
            <person name="Ovrebo C."/>
            <person name="Racz N."/>
            <person name="Riley R."/>
            <person name="Savchenko A."/>
            <person name="Shiryaev A."/>
            <person name="Soop K."/>
            <person name="Spirin V."/>
            <person name="Szebenyi C."/>
            <person name="Tomsovsky M."/>
            <person name="Tulloss R.E."/>
            <person name="Uehling J."/>
            <person name="Grigoriev I.V."/>
            <person name="Vagvolgyi C."/>
            <person name="Papp T."/>
            <person name="Martin F.M."/>
            <person name="Miettinen O."/>
            <person name="Hibbett D.S."/>
            <person name="Nagy L.G."/>
        </authorList>
    </citation>
    <scope>NUCLEOTIDE SEQUENCE [LARGE SCALE GENOMIC DNA]</scope>
    <source>
        <strain evidence="2 3">CBS 962.96</strain>
    </source>
</reference>
<organism evidence="2 3">
    <name type="scientific">Dendrothele bispora (strain CBS 962.96)</name>
    <dbReference type="NCBI Taxonomy" id="1314807"/>
    <lineage>
        <taxon>Eukaryota</taxon>
        <taxon>Fungi</taxon>
        <taxon>Dikarya</taxon>
        <taxon>Basidiomycota</taxon>
        <taxon>Agaricomycotina</taxon>
        <taxon>Agaricomycetes</taxon>
        <taxon>Agaricomycetidae</taxon>
        <taxon>Agaricales</taxon>
        <taxon>Agaricales incertae sedis</taxon>
        <taxon>Dendrothele</taxon>
    </lineage>
</organism>
<feature type="compositionally biased region" description="Basic and acidic residues" evidence="1">
    <location>
        <begin position="1"/>
        <end position="72"/>
    </location>
</feature>
<feature type="region of interest" description="Disordered" evidence="1">
    <location>
        <begin position="93"/>
        <end position="151"/>
    </location>
</feature>
<proteinExistence type="predicted"/>
<name>A0A4S8L6M3_DENBC</name>
<sequence>MTRRGGRAEGIEKKLRREGKEGKEAAFNRKETENPKVESKSIDERAEAEAEVDQDSKAEQEKERGNMEKPDPELLSPYKNALSISPRKYSCIGDFIPPLPPPTPPSTTGEYPKGEGNAGVSAPRFIEGSMASSSSEGNSSIEAKEIGRVGE</sequence>
<evidence type="ECO:0000256" key="1">
    <source>
        <dbReference type="SAM" id="MobiDB-lite"/>
    </source>
</evidence>
<dbReference type="Proteomes" id="UP000297245">
    <property type="component" value="Unassembled WGS sequence"/>
</dbReference>
<protein>
    <submittedName>
        <fullName evidence="2">Uncharacterized protein</fullName>
    </submittedName>
</protein>
<evidence type="ECO:0000313" key="3">
    <source>
        <dbReference type="Proteomes" id="UP000297245"/>
    </source>
</evidence>
<dbReference type="EMBL" id="ML179609">
    <property type="protein sequence ID" value="THU84287.1"/>
    <property type="molecule type" value="Genomic_DNA"/>
</dbReference>
<evidence type="ECO:0000313" key="2">
    <source>
        <dbReference type="EMBL" id="THU84287.1"/>
    </source>
</evidence>
<feature type="region of interest" description="Disordered" evidence="1">
    <location>
        <begin position="1"/>
        <end position="78"/>
    </location>
</feature>
<gene>
    <name evidence="2" type="ORF">K435DRAFT_806838</name>
</gene>
<feature type="compositionally biased region" description="Low complexity" evidence="1">
    <location>
        <begin position="126"/>
        <end position="141"/>
    </location>
</feature>
<feature type="compositionally biased region" description="Basic and acidic residues" evidence="1">
    <location>
        <begin position="142"/>
        <end position="151"/>
    </location>
</feature>
<dbReference type="AlphaFoldDB" id="A0A4S8L6M3"/>